<dbReference type="GO" id="GO:0016491">
    <property type="term" value="F:oxidoreductase activity"/>
    <property type="evidence" value="ECO:0007669"/>
    <property type="project" value="UniProtKB-KW"/>
</dbReference>
<evidence type="ECO:0000256" key="1">
    <source>
        <dbReference type="ARBA" id="ARBA00001974"/>
    </source>
</evidence>
<dbReference type="Proteomes" id="UP000887229">
    <property type="component" value="Unassembled WGS sequence"/>
</dbReference>
<dbReference type="InterPro" id="IPR036318">
    <property type="entry name" value="FAD-bd_PCMH-like_sf"/>
</dbReference>
<evidence type="ECO:0000313" key="7">
    <source>
        <dbReference type="EMBL" id="KAG9249574.1"/>
    </source>
</evidence>
<comment type="similarity">
    <text evidence="2">Belongs to the oxygen-dependent FAD-linked oxidoreductase family.</text>
</comment>
<evidence type="ECO:0000256" key="2">
    <source>
        <dbReference type="ARBA" id="ARBA00005466"/>
    </source>
</evidence>
<evidence type="ECO:0000259" key="6">
    <source>
        <dbReference type="PROSITE" id="PS51387"/>
    </source>
</evidence>
<dbReference type="OrthoDB" id="415825at2759"/>
<dbReference type="EMBL" id="MU251301">
    <property type="protein sequence ID" value="KAG9249574.1"/>
    <property type="molecule type" value="Genomic_DNA"/>
</dbReference>
<dbReference type="AlphaFoldDB" id="A0A9P7ZCJ1"/>
<evidence type="ECO:0000256" key="5">
    <source>
        <dbReference type="ARBA" id="ARBA00023002"/>
    </source>
</evidence>
<keyword evidence="8" id="KW-1185">Reference proteome</keyword>
<evidence type="ECO:0000313" key="8">
    <source>
        <dbReference type="Proteomes" id="UP000887229"/>
    </source>
</evidence>
<protein>
    <recommendedName>
        <fullName evidence="6">FAD-binding PCMH-type domain-containing protein</fullName>
    </recommendedName>
</protein>
<dbReference type="RefSeq" id="XP_046113498.1">
    <property type="nucleotide sequence ID" value="XM_046264378.1"/>
</dbReference>
<dbReference type="InterPro" id="IPR016166">
    <property type="entry name" value="FAD-bd_PCMH"/>
</dbReference>
<dbReference type="GO" id="GO:0071949">
    <property type="term" value="F:FAD binding"/>
    <property type="evidence" value="ECO:0007669"/>
    <property type="project" value="InterPro"/>
</dbReference>
<reference evidence="7" key="1">
    <citation type="journal article" date="2021" name="IMA Fungus">
        <title>Genomic characterization of three marine fungi, including Emericellopsis atlantica sp. nov. with signatures of a generalist lifestyle and marine biomass degradation.</title>
        <authorList>
            <person name="Hagestad O.C."/>
            <person name="Hou L."/>
            <person name="Andersen J.H."/>
            <person name="Hansen E.H."/>
            <person name="Altermark B."/>
            <person name="Li C."/>
            <person name="Kuhnert E."/>
            <person name="Cox R.J."/>
            <person name="Crous P.W."/>
            <person name="Spatafora J.W."/>
            <person name="Lail K."/>
            <person name="Amirebrahimi M."/>
            <person name="Lipzen A."/>
            <person name="Pangilinan J."/>
            <person name="Andreopoulos W."/>
            <person name="Hayes R.D."/>
            <person name="Ng V."/>
            <person name="Grigoriev I.V."/>
            <person name="Jackson S.A."/>
            <person name="Sutton T.D.S."/>
            <person name="Dobson A.D.W."/>
            <person name="Rama T."/>
        </authorList>
    </citation>
    <scope>NUCLEOTIDE SEQUENCE</scope>
    <source>
        <strain evidence="7">TS7</strain>
    </source>
</reference>
<evidence type="ECO:0000256" key="3">
    <source>
        <dbReference type="ARBA" id="ARBA00022630"/>
    </source>
</evidence>
<dbReference type="SUPFAM" id="SSF56176">
    <property type="entry name" value="FAD-binding/transporter-associated domain-like"/>
    <property type="match status" value="1"/>
</dbReference>
<gene>
    <name evidence="7" type="ORF">F5Z01DRAFT_668886</name>
</gene>
<dbReference type="PROSITE" id="PS51387">
    <property type="entry name" value="FAD_PCMH"/>
    <property type="match status" value="1"/>
</dbReference>
<dbReference type="Pfam" id="PF01565">
    <property type="entry name" value="FAD_binding_4"/>
    <property type="match status" value="1"/>
</dbReference>
<comment type="cofactor">
    <cofactor evidence="1">
        <name>FAD</name>
        <dbReference type="ChEBI" id="CHEBI:57692"/>
    </cofactor>
</comment>
<dbReference type="PANTHER" id="PTHR42973">
    <property type="entry name" value="BINDING OXIDOREDUCTASE, PUTATIVE (AFU_ORTHOLOGUE AFUA_1G17690)-RELATED"/>
    <property type="match status" value="1"/>
</dbReference>
<keyword evidence="4" id="KW-0274">FAD</keyword>
<proteinExistence type="inferred from homology"/>
<organism evidence="7 8">
    <name type="scientific">Emericellopsis atlantica</name>
    <dbReference type="NCBI Taxonomy" id="2614577"/>
    <lineage>
        <taxon>Eukaryota</taxon>
        <taxon>Fungi</taxon>
        <taxon>Dikarya</taxon>
        <taxon>Ascomycota</taxon>
        <taxon>Pezizomycotina</taxon>
        <taxon>Sordariomycetes</taxon>
        <taxon>Hypocreomycetidae</taxon>
        <taxon>Hypocreales</taxon>
        <taxon>Bionectriaceae</taxon>
        <taxon>Emericellopsis</taxon>
    </lineage>
</organism>
<dbReference type="Gene3D" id="3.30.465.10">
    <property type="match status" value="1"/>
</dbReference>
<keyword evidence="5" id="KW-0560">Oxidoreductase</keyword>
<dbReference type="GeneID" id="70295281"/>
<dbReference type="InterPro" id="IPR050416">
    <property type="entry name" value="FAD-linked_Oxidoreductase"/>
</dbReference>
<comment type="caution">
    <text evidence="7">The sequence shown here is derived from an EMBL/GenBank/DDBJ whole genome shotgun (WGS) entry which is preliminary data.</text>
</comment>
<evidence type="ECO:0000256" key="4">
    <source>
        <dbReference type="ARBA" id="ARBA00022827"/>
    </source>
</evidence>
<keyword evidence="3" id="KW-0285">Flavoprotein</keyword>
<accession>A0A9P7ZCJ1</accession>
<feature type="domain" description="FAD-binding PCMH-type" evidence="6">
    <location>
        <begin position="44"/>
        <end position="222"/>
    </location>
</feature>
<dbReference type="InterPro" id="IPR016169">
    <property type="entry name" value="FAD-bd_PCMH_sub2"/>
</dbReference>
<name>A0A9P7ZCJ1_9HYPO</name>
<dbReference type="InterPro" id="IPR006094">
    <property type="entry name" value="Oxid_FAD_bind_N"/>
</dbReference>
<dbReference type="PANTHER" id="PTHR42973:SF39">
    <property type="entry name" value="FAD-BINDING PCMH-TYPE DOMAIN-CONTAINING PROTEIN"/>
    <property type="match status" value="1"/>
</dbReference>
<sequence>MSSVADSEPGRMEAHEFAELQDQLQEQGIRVCLSDGSECPDGALMHDRAAVIPTMTISPKDEREVQIILRTLKRLKLYEQVEVSVKSGGHGYFNGATCNDIMIDLSLMDKRKIQSDILDVEPGCVLGQTIHVLHESQRVVPHGDCFGVGVGGHFLTAGWDILLTRLYGLGCQAVIGGRIVLWDGTIMEVDENNHPDVLHTMRGGAAAGIGIVTKVRLRLEQEPAQVTWCFASISRKQLQGILVPKCTFSRAMALPKDISVSFRFYYEPGQAFPTCSFNVVSLLSIGDTRARIVGDLGPEAASLIFNGQWQQGSVLDFRMLPATQSLIDNPDELRDMTPHKLHNNPHEFWQTKWCAREMGRSYQACVSQWVKTHCESMFLCLYAAFESAQGSPCRERMSALVILGGGKMREKDCAMPLGHALARFEQHWDTPEEEQPCRAITKQVCDIIEEYKDSTPGRPYRGDIWLLDQADDEALDRTLRKYDTRQVVDGRALSN</sequence>